<dbReference type="AlphaFoldDB" id="A0AA35WIU8"/>
<evidence type="ECO:0000313" key="1">
    <source>
        <dbReference type="EMBL" id="CAI8018731.1"/>
    </source>
</evidence>
<evidence type="ECO:0000313" key="2">
    <source>
        <dbReference type="Proteomes" id="UP001174909"/>
    </source>
</evidence>
<keyword evidence="2" id="KW-1185">Reference proteome</keyword>
<reference evidence="1" key="1">
    <citation type="submission" date="2023-03" db="EMBL/GenBank/DDBJ databases">
        <authorList>
            <person name="Steffen K."/>
            <person name="Cardenas P."/>
        </authorList>
    </citation>
    <scope>NUCLEOTIDE SEQUENCE</scope>
</reference>
<name>A0AA35WIU8_GEOBA</name>
<dbReference type="EMBL" id="CASHTH010001708">
    <property type="protein sequence ID" value="CAI8018731.1"/>
    <property type="molecule type" value="Genomic_DNA"/>
</dbReference>
<comment type="caution">
    <text evidence="1">The sequence shown here is derived from an EMBL/GenBank/DDBJ whole genome shotgun (WGS) entry which is preliminary data.</text>
</comment>
<gene>
    <name evidence="1" type="ORF">GBAR_LOCUS11350</name>
</gene>
<accession>A0AA35WIU8</accession>
<protein>
    <submittedName>
        <fullName evidence="1">Uncharacterized protein</fullName>
    </submittedName>
</protein>
<organism evidence="1 2">
    <name type="scientific">Geodia barretti</name>
    <name type="common">Barrett's horny sponge</name>
    <dbReference type="NCBI Taxonomy" id="519541"/>
    <lineage>
        <taxon>Eukaryota</taxon>
        <taxon>Metazoa</taxon>
        <taxon>Porifera</taxon>
        <taxon>Demospongiae</taxon>
        <taxon>Heteroscleromorpha</taxon>
        <taxon>Tetractinellida</taxon>
        <taxon>Astrophorina</taxon>
        <taxon>Geodiidae</taxon>
        <taxon>Geodia</taxon>
    </lineage>
</organism>
<proteinExistence type="predicted"/>
<dbReference type="Proteomes" id="UP001174909">
    <property type="component" value="Unassembled WGS sequence"/>
</dbReference>
<sequence>MAAAIGPRNGGDGHADKFNHTHSIINWGFSD</sequence>